<dbReference type="OrthoDB" id="9799891at2"/>
<dbReference type="EMBL" id="FOBH01000005">
    <property type="protein sequence ID" value="SEL11923.1"/>
    <property type="molecule type" value="Genomic_DNA"/>
</dbReference>
<evidence type="ECO:0000313" key="2">
    <source>
        <dbReference type="Proteomes" id="UP000198620"/>
    </source>
</evidence>
<dbReference type="InterPro" id="IPR010667">
    <property type="entry name" value="Phage_T4_Gp19"/>
</dbReference>
<protein>
    <submittedName>
        <fullName evidence="1">Conserved hypothetical phage tail region protein</fullName>
    </submittedName>
</protein>
<name>A0A1H7ML09_9PROT</name>
<sequence length="151" mass="17181">MNRVPHDPYSAFRFTILIGEQDRGGFNEVSGLVFETEVQTLRAGGINDYELQLPGPLKFPSRLVLKRGLGDVAYLWDWYRQVSQGEIIRKNIDIKLNNNLGQDTDERTGKKMPSWRFKEACPVKWTGPELRASNSAIAFESLELVHRGLTS</sequence>
<dbReference type="InterPro" id="IPR011747">
    <property type="entry name" value="CHP02241"/>
</dbReference>
<dbReference type="PANTHER" id="PTHR38009:SF1">
    <property type="entry name" value="CONSERVED HYPOTHETICAL PHAGE TAIL PROTEIN"/>
    <property type="match status" value="1"/>
</dbReference>
<dbReference type="PANTHER" id="PTHR38009">
    <property type="entry name" value="CONSERVED HYPOTHETICAL PHAGE TAIL PROTEIN"/>
    <property type="match status" value="1"/>
</dbReference>
<gene>
    <name evidence="1" type="ORF">SAMN05216387_105127</name>
</gene>
<evidence type="ECO:0000313" key="1">
    <source>
        <dbReference type="EMBL" id="SEL11923.1"/>
    </source>
</evidence>
<dbReference type="RefSeq" id="WP_090828580.1">
    <property type="nucleotide sequence ID" value="NZ_FOBH01000005.1"/>
</dbReference>
<accession>A0A1H7ML09</accession>
<dbReference type="Pfam" id="PF06841">
    <property type="entry name" value="Phage_T4_gp19"/>
    <property type="match status" value="1"/>
</dbReference>
<reference evidence="1 2" key="1">
    <citation type="submission" date="2016-10" db="EMBL/GenBank/DDBJ databases">
        <authorList>
            <person name="de Groot N.N."/>
        </authorList>
    </citation>
    <scope>NUCLEOTIDE SEQUENCE [LARGE SCALE GENOMIC DNA]</scope>
    <source>
        <strain evidence="1 2">Nv1</strain>
    </source>
</reference>
<dbReference type="Proteomes" id="UP000198620">
    <property type="component" value="Unassembled WGS sequence"/>
</dbReference>
<dbReference type="GO" id="GO:0005198">
    <property type="term" value="F:structural molecule activity"/>
    <property type="evidence" value="ECO:0007669"/>
    <property type="project" value="InterPro"/>
</dbReference>
<dbReference type="STRING" id="1233.SAMN05216387_105127"/>
<keyword evidence="2" id="KW-1185">Reference proteome</keyword>
<dbReference type="NCBIfam" id="TIGR02241">
    <property type="entry name" value="conserved hypothetical phage tail region protein"/>
    <property type="match status" value="1"/>
</dbReference>
<organism evidence="1 2">
    <name type="scientific">Nitrosovibrio tenuis</name>
    <dbReference type="NCBI Taxonomy" id="1233"/>
    <lineage>
        <taxon>Bacteria</taxon>
        <taxon>Pseudomonadati</taxon>
        <taxon>Pseudomonadota</taxon>
        <taxon>Betaproteobacteria</taxon>
        <taxon>Nitrosomonadales</taxon>
        <taxon>Nitrosomonadaceae</taxon>
        <taxon>Nitrosovibrio</taxon>
    </lineage>
</organism>
<proteinExistence type="predicted"/>
<dbReference type="AlphaFoldDB" id="A0A1H7ML09"/>